<feature type="compositionally biased region" description="Low complexity" evidence="2">
    <location>
        <begin position="303"/>
        <end position="316"/>
    </location>
</feature>
<evidence type="ECO:0000256" key="3">
    <source>
        <dbReference type="SAM" id="Phobius"/>
    </source>
</evidence>
<dbReference type="Gene3D" id="4.10.400.10">
    <property type="entry name" value="Low-density Lipoprotein Receptor"/>
    <property type="match status" value="1"/>
</dbReference>
<evidence type="ECO:0000256" key="1">
    <source>
        <dbReference type="ARBA" id="ARBA00023157"/>
    </source>
</evidence>
<keyword evidence="1" id="KW-1015">Disulfide bond</keyword>
<accession>A0A6A4VM71</accession>
<feature type="compositionally biased region" description="Pro residues" evidence="2">
    <location>
        <begin position="378"/>
        <end position="391"/>
    </location>
</feature>
<feature type="region of interest" description="Disordered" evidence="2">
    <location>
        <begin position="341"/>
        <end position="391"/>
    </location>
</feature>
<name>A0A6A4VM71_AMPAM</name>
<keyword evidence="4" id="KW-0732">Signal</keyword>
<dbReference type="AlphaFoldDB" id="A0A6A4VM71"/>
<feature type="signal peptide" evidence="4">
    <location>
        <begin position="1"/>
        <end position="24"/>
    </location>
</feature>
<keyword evidence="3" id="KW-0472">Membrane</keyword>
<evidence type="ECO:0000256" key="4">
    <source>
        <dbReference type="SAM" id="SignalP"/>
    </source>
</evidence>
<dbReference type="EMBL" id="VIIS01001499">
    <property type="protein sequence ID" value="KAF0297306.1"/>
    <property type="molecule type" value="Genomic_DNA"/>
</dbReference>
<keyword evidence="6" id="KW-1185">Reference proteome</keyword>
<evidence type="ECO:0000313" key="5">
    <source>
        <dbReference type="EMBL" id="KAF0297307.1"/>
    </source>
</evidence>
<dbReference type="EMBL" id="VIIS01001499">
    <property type="protein sequence ID" value="KAF0297307.1"/>
    <property type="molecule type" value="Genomic_DNA"/>
</dbReference>
<evidence type="ECO:0000256" key="2">
    <source>
        <dbReference type="SAM" id="MobiDB-lite"/>
    </source>
</evidence>
<feature type="transmembrane region" description="Helical" evidence="3">
    <location>
        <begin position="261"/>
        <end position="286"/>
    </location>
</feature>
<evidence type="ECO:0008006" key="7">
    <source>
        <dbReference type="Google" id="ProtNLM"/>
    </source>
</evidence>
<dbReference type="Proteomes" id="UP000440578">
    <property type="component" value="Unassembled WGS sequence"/>
</dbReference>
<protein>
    <recommendedName>
        <fullName evidence="7">Secreted protein</fullName>
    </recommendedName>
</protein>
<dbReference type="CDD" id="cd00112">
    <property type="entry name" value="LDLa"/>
    <property type="match status" value="1"/>
</dbReference>
<dbReference type="OrthoDB" id="6388707at2759"/>
<gene>
    <name evidence="5" type="ORF">FJT64_005196</name>
</gene>
<sequence>MEEVAWCTSLLCLFLCLGVSAVCAESASAADGYMTVDLEESRAMCRGSSLTSNRVWIQPERPVLLRLGHLPNHDPARVEQCELRISASDADYGVSITINSMNLDFRRNQFTGSISCRDHVRFSRPWDSFMAKALAKVSDVFSDRSDSICRQNYEVDINRPELYNVGKTANIFHSTKNEVGFEYERGSDRSSDKEFTIVATAFRKTNGSCPDEFIRCGIKSVSYCISERLRCDGFVNCGFPGSGVDEEGCSVASGTMSTHTFVWVTLVLALAVFICCLISCALRCWVPAQSPAHPRLRLWFAPPSRSPADSRPTSSSGPVPAERTHLSPLPSYESVVGQLGGMQSPPAYKDLFPERPVTPPGADLLPLRPLLKASDRPGTPPAAPPPAVRRV</sequence>
<comment type="caution">
    <text evidence="5">The sequence shown here is derived from an EMBL/GenBank/DDBJ whole genome shotgun (WGS) entry which is preliminary data.</text>
</comment>
<feature type="region of interest" description="Disordered" evidence="2">
    <location>
        <begin position="303"/>
        <end position="326"/>
    </location>
</feature>
<dbReference type="InterPro" id="IPR002172">
    <property type="entry name" value="LDrepeatLR_classA_rpt"/>
</dbReference>
<keyword evidence="3" id="KW-0812">Transmembrane</keyword>
<keyword evidence="3" id="KW-1133">Transmembrane helix</keyword>
<reference evidence="5 6" key="1">
    <citation type="submission" date="2019-07" db="EMBL/GenBank/DDBJ databases">
        <title>Draft genome assembly of a fouling barnacle, Amphibalanus amphitrite (Darwin, 1854): The first reference genome for Thecostraca.</title>
        <authorList>
            <person name="Kim W."/>
        </authorList>
    </citation>
    <scope>NUCLEOTIDE SEQUENCE [LARGE SCALE GENOMIC DNA]</scope>
    <source>
        <strain evidence="5">SNU_AA5</strain>
        <tissue evidence="5">Soma without cirri and trophi</tissue>
    </source>
</reference>
<evidence type="ECO:0000313" key="6">
    <source>
        <dbReference type="Proteomes" id="UP000440578"/>
    </source>
</evidence>
<proteinExistence type="predicted"/>
<dbReference type="InterPro" id="IPR036055">
    <property type="entry name" value="LDL_receptor-like_sf"/>
</dbReference>
<organism evidence="5 6">
    <name type="scientific">Amphibalanus amphitrite</name>
    <name type="common">Striped barnacle</name>
    <name type="synonym">Balanus amphitrite</name>
    <dbReference type="NCBI Taxonomy" id="1232801"/>
    <lineage>
        <taxon>Eukaryota</taxon>
        <taxon>Metazoa</taxon>
        <taxon>Ecdysozoa</taxon>
        <taxon>Arthropoda</taxon>
        <taxon>Crustacea</taxon>
        <taxon>Multicrustacea</taxon>
        <taxon>Cirripedia</taxon>
        <taxon>Thoracica</taxon>
        <taxon>Thoracicalcarea</taxon>
        <taxon>Balanomorpha</taxon>
        <taxon>Balanoidea</taxon>
        <taxon>Balanidae</taxon>
        <taxon>Amphibalaninae</taxon>
        <taxon>Amphibalanus</taxon>
    </lineage>
</organism>
<feature type="chain" id="PRO_5036381597" description="Secreted protein" evidence="4">
    <location>
        <begin position="25"/>
        <end position="391"/>
    </location>
</feature>
<dbReference type="SMART" id="SM00192">
    <property type="entry name" value="LDLa"/>
    <property type="match status" value="1"/>
</dbReference>